<evidence type="ECO:0000256" key="1">
    <source>
        <dbReference type="ARBA" id="ARBA00004374"/>
    </source>
</evidence>
<evidence type="ECO:0000256" key="18">
    <source>
        <dbReference type="ARBA" id="ARBA00049298"/>
    </source>
</evidence>
<keyword evidence="8" id="KW-0443">Lipid metabolism</keyword>
<keyword evidence="4" id="KW-0812">Transmembrane</keyword>
<dbReference type="Proteomes" id="UP000749559">
    <property type="component" value="Unassembled WGS sequence"/>
</dbReference>
<dbReference type="AlphaFoldDB" id="A0A8J1TAL3"/>
<keyword evidence="5" id="KW-1000">Mitochondrion outer membrane</keyword>
<dbReference type="OrthoDB" id="410651at2759"/>
<evidence type="ECO:0000256" key="20">
    <source>
        <dbReference type="ARBA" id="ARBA00069748"/>
    </source>
</evidence>
<keyword evidence="10" id="KW-0472">Membrane</keyword>
<dbReference type="GO" id="GO:0004364">
    <property type="term" value="F:glutathione transferase activity"/>
    <property type="evidence" value="ECO:0007669"/>
    <property type="project" value="TreeGrafter"/>
</dbReference>
<evidence type="ECO:0000256" key="5">
    <source>
        <dbReference type="ARBA" id="ARBA00022787"/>
    </source>
</evidence>
<comment type="pathway">
    <text evidence="15">Lipid metabolism; arachidonate metabolism.</text>
</comment>
<comment type="catalytic activity">
    <reaction evidence="19">
        <text>15-deoxy-Delta(12,14)-prostaglandin J2 + glutathione = 15-deoxy-Delta(12,14)-prostaglandin J2-S-(R)-glutathione</text>
        <dbReference type="Rhea" id="RHEA:75963"/>
        <dbReference type="ChEBI" id="CHEBI:57925"/>
        <dbReference type="ChEBI" id="CHEBI:85236"/>
        <dbReference type="ChEBI" id="CHEBI:194498"/>
    </reaction>
    <physiologicalReaction direction="left-to-right" evidence="19">
        <dbReference type="Rhea" id="RHEA:75964"/>
    </physiologicalReaction>
</comment>
<evidence type="ECO:0000256" key="14">
    <source>
        <dbReference type="ARBA" id="ARBA00037884"/>
    </source>
</evidence>
<evidence type="ECO:0000256" key="10">
    <source>
        <dbReference type="ARBA" id="ARBA00023136"/>
    </source>
</evidence>
<evidence type="ECO:0000313" key="24">
    <source>
        <dbReference type="Proteomes" id="UP000749559"/>
    </source>
</evidence>
<evidence type="ECO:0000256" key="6">
    <source>
        <dbReference type="ARBA" id="ARBA00022989"/>
    </source>
</evidence>
<dbReference type="InterPro" id="IPR001129">
    <property type="entry name" value="Membr-assoc_MAPEG"/>
</dbReference>
<comment type="catalytic activity">
    <reaction evidence="17">
        <text>(5S)-hydroperoxy-(6E,8Z,11Z,14Z)-eicosatetraenoate + 2 glutathione = (5S)-hydroxy-(6E,8Z,11Z,14Z)-eicosatetraenoate + glutathione disulfide + H2O</text>
        <dbReference type="Rhea" id="RHEA:48620"/>
        <dbReference type="ChEBI" id="CHEBI:15377"/>
        <dbReference type="ChEBI" id="CHEBI:57450"/>
        <dbReference type="ChEBI" id="CHEBI:57925"/>
        <dbReference type="ChEBI" id="CHEBI:58297"/>
        <dbReference type="ChEBI" id="CHEBI:90632"/>
    </reaction>
    <physiologicalReaction direction="left-to-right" evidence="17">
        <dbReference type="Rhea" id="RHEA:48621"/>
    </physiologicalReaction>
</comment>
<reference evidence="23" key="1">
    <citation type="submission" date="2022-03" db="EMBL/GenBank/DDBJ databases">
        <authorList>
            <person name="Martin C."/>
        </authorList>
    </citation>
    <scope>NUCLEOTIDE SEQUENCE</scope>
</reference>
<accession>A0A8J1TAL3</accession>
<dbReference type="GO" id="GO:0004602">
    <property type="term" value="F:glutathione peroxidase activity"/>
    <property type="evidence" value="ECO:0007669"/>
    <property type="project" value="TreeGrafter"/>
</dbReference>
<comment type="similarity">
    <text evidence="2">Belongs to the MAPEG family.</text>
</comment>
<evidence type="ECO:0000256" key="17">
    <source>
        <dbReference type="ARBA" id="ARBA00043664"/>
    </source>
</evidence>
<dbReference type="GO" id="GO:0004464">
    <property type="term" value="F:leukotriene-C4 synthase activity"/>
    <property type="evidence" value="ECO:0007669"/>
    <property type="project" value="UniProtKB-EC"/>
</dbReference>
<dbReference type="PANTHER" id="PTHR10250">
    <property type="entry name" value="MICROSOMAL GLUTATHIONE S-TRANSFERASE"/>
    <property type="match status" value="1"/>
</dbReference>
<dbReference type="Gene3D" id="1.20.120.550">
    <property type="entry name" value="Membrane associated eicosanoid/glutathione metabolism-like domain"/>
    <property type="match status" value="1"/>
</dbReference>
<dbReference type="FunFam" id="1.20.120.550:FF:000004">
    <property type="entry name" value="Microsomal glutathione S-transferase 3"/>
    <property type="match status" value="1"/>
</dbReference>
<evidence type="ECO:0000256" key="11">
    <source>
        <dbReference type="ARBA" id="ARBA00023139"/>
    </source>
</evidence>
<comment type="catalytic activity">
    <reaction evidence="18">
        <text>leukotriene C4 = leukotriene A4 + glutathione</text>
        <dbReference type="Rhea" id="RHEA:17617"/>
        <dbReference type="ChEBI" id="CHEBI:57463"/>
        <dbReference type="ChEBI" id="CHEBI:57925"/>
        <dbReference type="ChEBI" id="CHEBI:57973"/>
        <dbReference type="EC" id="4.4.1.20"/>
    </reaction>
    <physiologicalReaction direction="right-to-left" evidence="18">
        <dbReference type="Rhea" id="RHEA:17619"/>
    </physiologicalReaction>
</comment>
<dbReference type="PANTHER" id="PTHR10250:SF26">
    <property type="entry name" value="GLUTATHIONE S-TRANSFERASE 3, MITOCHONDRIAL"/>
    <property type="match status" value="1"/>
</dbReference>
<dbReference type="GO" id="GO:0005783">
    <property type="term" value="C:endoplasmic reticulum"/>
    <property type="evidence" value="ECO:0007669"/>
    <property type="project" value="TreeGrafter"/>
</dbReference>
<dbReference type="EC" id="4.4.1.20" evidence="16"/>
<dbReference type="GO" id="GO:0006691">
    <property type="term" value="P:leukotriene metabolic process"/>
    <property type="evidence" value="ECO:0007669"/>
    <property type="project" value="UniProtKB-ARBA"/>
</dbReference>
<evidence type="ECO:0000256" key="3">
    <source>
        <dbReference type="ARBA" id="ARBA00022679"/>
    </source>
</evidence>
<comment type="caution">
    <text evidence="23">The sequence shown here is derived from an EMBL/GenBank/DDBJ whole genome shotgun (WGS) entry which is preliminary data.</text>
</comment>
<comment type="pathway">
    <text evidence="14">Lipid metabolism; leukotriene C4 biosynthesis.</text>
</comment>
<evidence type="ECO:0000256" key="9">
    <source>
        <dbReference type="ARBA" id="ARBA00023128"/>
    </source>
</evidence>
<keyword evidence="3" id="KW-0808">Transferase</keyword>
<evidence type="ECO:0000256" key="22">
    <source>
        <dbReference type="ARBA" id="ARBA00076908"/>
    </source>
</evidence>
<dbReference type="SUPFAM" id="SSF161084">
    <property type="entry name" value="MAPEG domain-like"/>
    <property type="match status" value="1"/>
</dbReference>
<keyword evidence="12" id="KW-0456">Lyase</keyword>
<dbReference type="GO" id="GO:0005635">
    <property type="term" value="C:nuclear envelope"/>
    <property type="evidence" value="ECO:0007669"/>
    <property type="project" value="TreeGrafter"/>
</dbReference>
<keyword evidence="13" id="KW-0449">Lipoprotein</keyword>
<evidence type="ECO:0000256" key="7">
    <source>
        <dbReference type="ARBA" id="ARBA00023002"/>
    </source>
</evidence>
<dbReference type="InterPro" id="IPR050997">
    <property type="entry name" value="MAPEG"/>
</dbReference>
<keyword evidence="9" id="KW-0496">Mitochondrion</keyword>
<evidence type="ECO:0000256" key="16">
    <source>
        <dbReference type="ARBA" id="ARBA00039056"/>
    </source>
</evidence>
<evidence type="ECO:0000256" key="2">
    <source>
        <dbReference type="ARBA" id="ARBA00010459"/>
    </source>
</evidence>
<evidence type="ECO:0000256" key="19">
    <source>
        <dbReference type="ARBA" id="ARBA00051411"/>
    </source>
</evidence>
<keyword evidence="7" id="KW-0560">Oxidoreductase</keyword>
<organism evidence="23 24">
    <name type="scientific">Owenia fusiformis</name>
    <name type="common">Polychaete worm</name>
    <dbReference type="NCBI Taxonomy" id="6347"/>
    <lineage>
        <taxon>Eukaryota</taxon>
        <taxon>Metazoa</taxon>
        <taxon>Spiralia</taxon>
        <taxon>Lophotrochozoa</taxon>
        <taxon>Annelida</taxon>
        <taxon>Polychaeta</taxon>
        <taxon>Sedentaria</taxon>
        <taxon>Canalipalpata</taxon>
        <taxon>Sabellida</taxon>
        <taxon>Oweniida</taxon>
        <taxon>Oweniidae</taxon>
        <taxon>Owenia</taxon>
    </lineage>
</organism>
<sequence length="164" mass="18392">MTYFTTEIARRSVSCSVVILKAPAIMAVIEISPDFGWVIMVFIASQFVLMWMGIKVGSARKKYDVKYPKMYSDTSDMFNCIQRAHQNTLENYTVFIVLMLIAGVVYPRLAAVCGAVYVVSRIVYAQGYYTGDPKNRLKSAFGYIGLFILIGTNIYIAISMLGFV</sequence>
<evidence type="ECO:0000256" key="4">
    <source>
        <dbReference type="ARBA" id="ARBA00022692"/>
    </source>
</evidence>
<protein>
    <recommendedName>
        <fullName evidence="20">Glutathione S-transferase 3, mitochondrial</fullName>
        <ecNumber evidence="16">4.4.1.20</ecNumber>
    </recommendedName>
    <alternativeName>
        <fullName evidence="21">Glutathione peroxidase MGST3</fullName>
    </alternativeName>
    <alternativeName>
        <fullName evidence="22">LTC4 synthase MGST3</fullName>
    </alternativeName>
</protein>
<evidence type="ECO:0000256" key="12">
    <source>
        <dbReference type="ARBA" id="ARBA00023239"/>
    </source>
</evidence>
<name>A0A8J1TAL3_OWEFU</name>
<gene>
    <name evidence="23" type="ORF">OFUS_LOCUS24169</name>
</gene>
<proteinExistence type="inferred from homology"/>
<keyword evidence="11" id="KW-0564">Palmitate</keyword>
<evidence type="ECO:0000256" key="8">
    <source>
        <dbReference type="ARBA" id="ARBA00023098"/>
    </source>
</evidence>
<dbReference type="GO" id="GO:0006629">
    <property type="term" value="P:lipid metabolic process"/>
    <property type="evidence" value="ECO:0007669"/>
    <property type="project" value="UniProtKB-KW"/>
</dbReference>
<evidence type="ECO:0000313" key="23">
    <source>
        <dbReference type="EMBL" id="CAH1800256.1"/>
    </source>
</evidence>
<evidence type="ECO:0000256" key="15">
    <source>
        <dbReference type="ARBA" id="ARBA00037916"/>
    </source>
</evidence>
<dbReference type="Pfam" id="PF01124">
    <property type="entry name" value="MAPEG"/>
    <property type="match status" value="1"/>
</dbReference>
<evidence type="ECO:0000256" key="21">
    <source>
        <dbReference type="ARBA" id="ARBA00075145"/>
    </source>
</evidence>
<dbReference type="InterPro" id="IPR023352">
    <property type="entry name" value="MAPEG-like_dom_sf"/>
</dbReference>
<dbReference type="EMBL" id="CAIIXF020000011">
    <property type="protein sequence ID" value="CAH1800256.1"/>
    <property type="molecule type" value="Genomic_DNA"/>
</dbReference>
<dbReference type="GO" id="GO:0005741">
    <property type="term" value="C:mitochondrial outer membrane"/>
    <property type="evidence" value="ECO:0007669"/>
    <property type="project" value="UniProtKB-SubCell"/>
</dbReference>
<keyword evidence="6" id="KW-1133">Transmembrane helix</keyword>
<keyword evidence="24" id="KW-1185">Reference proteome</keyword>
<comment type="subcellular location">
    <subcellularLocation>
        <location evidence="1">Mitochondrion outer membrane</location>
        <topology evidence="1">Multi-pass membrane protein</topology>
    </subcellularLocation>
</comment>
<evidence type="ECO:0000256" key="13">
    <source>
        <dbReference type="ARBA" id="ARBA00023288"/>
    </source>
</evidence>